<organism evidence="1">
    <name type="scientific">marine sediment metagenome</name>
    <dbReference type="NCBI Taxonomy" id="412755"/>
    <lineage>
        <taxon>unclassified sequences</taxon>
        <taxon>metagenomes</taxon>
        <taxon>ecological metagenomes</taxon>
    </lineage>
</organism>
<gene>
    <name evidence="1" type="ORF">LCGC14_1266760</name>
</gene>
<sequence length="56" mass="6690">MLVTYINRKEDIYYLHKGKTKTGKPKYFFSKKRNGDLVEKIPDGYEIYENPNAQVF</sequence>
<evidence type="ECO:0000313" key="1">
    <source>
        <dbReference type="EMBL" id="KKM87650.1"/>
    </source>
</evidence>
<proteinExistence type="predicted"/>
<accession>A0A0F9NFX4</accession>
<name>A0A0F9NFX4_9ZZZZ</name>
<dbReference type="AlphaFoldDB" id="A0A0F9NFX4"/>
<protein>
    <submittedName>
        <fullName evidence="1">Uncharacterized protein</fullName>
    </submittedName>
</protein>
<reference evidence="1" key="1">
    <citation type="journal article" date="2015" name="Nature">
        <title>Complex archaea that bridge the gap between prokaryotes and eukaryotes.</title>
        <authorList>
            <person name="Spang A."/>
            <person name="Saw J.H."/>
            <person name="Jorgensen S.L."/>
            <person name="Zaremba-Niedzwiedzka K."/>
            <person name="Martijn J."/>
            <person name="Lind A.E."/>
            <person name="van Eijk R."/>
            <person name="Schleper C."/>
            <person name="Guy L."/>
            <person name="Ettema T.J."/>
        </authorList>
    </citation>
    <scope>NUCLEOTIDE SEQUENCE</scope>
</reference>
<dbReference type="EMBL" id="LAZR01007073">
    <property type="protein sequence ID" value="KKM87650.1"/>
    <property type="molecule type" value="Genomic_DNA"/>
</dbReference>
<comment type="caution">
    <text evidence="1">The sequence shown here is derived from an EMBL/GenBank/DDBJ whole genome shotgun (WGS) entry which is preliminary data.</text>
</comment>